<evidence type="ECO:0000313" key="2">
    <source>
        <dbReference type="EMBL" id="PJE69312.1"/>
    </source>
</evidence>
<gene>
    <name evidence="2" type="ORF">COU96_00420</name>
</gene>
<keyword evidence="1" id="KW-0472">Membrane</keyword>
<feature type="transmembrane region" description="Helical" evidence="1">
    <location>
        <begin position="132"/>
        <end position="149"/>
    </location>
</feature>
<keyword evidence="1" id="KW-1133">Transmembrane helix</keyword>
<name>A0A2M8L679_9BACT</name>
<keyword evidence="1" id="KW-0812">Transmembrane</keyword>
<comment type="caution">
    <text evidence="2">The sequence shown here is derived from an EMBL/GenBank/DDBJ whole genome shotgun (WGS) entry which is preliminary data.</text>
</comment>
<reference evidence="3" key="1">
    <citation type="submission" date="2017-09" db="EMBL/GenBank/DDBJ databases">
        <title>Depth-based differentiation of microbial function through sediment-hosted aquifers and enrichment of novel symbionts in the deep terrestrial subsurface.</title>
        <authorList>
            <person name="Probst A.J."/>
            <person name="Ladd B."/>
            <person name="Jarett J.K."/>
            <person name="Geller-Mcgrath D.E."/>
            <person name="Sieber C.M.K."/>
            <person name="Emerson J.B."/>
            <person name="Anantharaman K."/>
            <person name="Thomas B.C."/>
            <person name="Malmstrom R."/>
            <person name="Stieglmeier M."/>
            <person name="Klingl A."/>
            <person name="Woyke T."/>
            <person name="Ryan C.M."/>
            <person name="Banfield J.F."/>
        </authorList>
    </citation>
    <scope>NUCLEOTIDE SEQUENCE [LARGE SCALE GENOMIC DNA]</scope>
</reference>
<feature type="transmembrane region" description="Helical" evidence="1">
    <location>
        <begin position="42"/>
        <end position="60"/>
    </location>
</feature>
<feature type="non-terminal residue" evidence="2">
    <location>
        <position position="151"/>
    </location>
</feature>
<evidence type="ECO:0008006" key="4">
    <source>
        <dbReference type="Google" id="ProtNLM"/>
    </source>
</evidence>
<evidence type="ECO:0000256" key="1">
    <source>
        <dbReference type="SAM" id="Phobius"/>
    </source>
</evidence>
<dbReference type="AlphaFoldDB" id="A0A2M8L679"/>
<protein>
    <recommendedName>
        <fullName evidence="4">Histidine kinase N-terminal 7TM region domain-containing protein</fullName>
    </recommendedName>
</protein>
<organism evidence="2 3">
    <name type="scientific">Candidatus Shapirobacteria bacterium CG10_big_fil_rev_8_21_14_0_10_38_14</name>
    <dbReference type="NCBI Taxonomy" id="1974483"/>
    <lineage>
        <taxon>Bacteria</taxon>
        <taxon>Candidatus Shapironibacteriota</taxon>
    </lineage>
</organism>
<dbReference type="EMBL" id="PFEL01000018">
    <property type="protein sequence ID" value="PJE69312.1"/>
    <property type="molecule type" value="Genomic_DNA"/>
</dbReference>
<feature type="transmembrane region" description="Helical" evidence="1">
    <location>
        <begin position="12"/>
        <end position="30"/>
    </location>
</feature>
<accession>A0A2M8L679</accession>
<evidence type="ECO:0000313" key="3">
    <source>
        <dbReference type="Proteomes" id="UP000229500"/>
    </source>
</evidence>
<dbReference type="Proteomes" id="UP000229500">
    <property type="component" value="Unassembled WGS sequence"/>
</dbReference>
<feature type="transmembrane region" description="Helical" evidence="1">
    <location>
        <begin position="102"/>
        <end position="120"/>
    </location>
</feature>
<sequence>MKKLNPICNRVIEYSFYFLFFLVPLIMTPWNYELFEFNKMLLVYFFTILIVAAWLIKMIADKKFLFKRSFWDIPLVLFFLSQLVSFLVSIDRHTSLWGYYSRFNGGLVSIFCYLLLYWAFVNNMDKRKTLYSMFYVLCSATLVAFYGVAEH</sequence>
<feature type="transmembrane region" description="Helical" evidence="1">
    <location>
        <begin position="72"/>
        <end position="90"/>
    </location>
</feature>
<proteinExistence type="predicted"/>